<dbReference type="GO" id="GO:0052381">
    <property type="term" value="F:tRNA dimethylallyltransferase activity"/>
    <property type="evidence" value="ECO:0000318"/>
    <property type="project" value="GO_Central"/>
</dbReference>
<evidence type="ECO:0000256" key="3">
    <source>
        <dbReference type="ARBA" id="ARBA00022712"/>
    </source>
</evidence>
<evidence type="ECO:0000313" key="7">
    <source>
        <dbReference type="Proteomes" id="UP000011115"/>
    </source>
</evidence>
<dbReference type="Pfam" id="PF01715">
    <property type="entry name" value="IPPT"/>
    <property type="match status" value="2"/>
</dbReference>
<protein>
    <submittedName>
        <fullName evidence="6">Isopentenyltransferase</fullName>
    </submittedName>
</protein>
<evidence type="ECO:0000256" key="2">
    <source>
        <dbReference type="ARBA" id="ARBA00022679"/>
    </source>
</evidence>
<evidence type="ECO:0000313" key="6">
    <source>
        <dbReference type="EnsemblPlants" id="PGSC0003DMT400085869"/>
    </source>
</evidence>
<dbReference type="GO" id="GO:0005739">
    <property type="term" value="C:mitochondrion"/>
    <property type="evidence" value="ECO:0000318"/>
    <property type="project" value="GO_Central"/>
</dbReference>
<dbReference type="GO" id="GO:0009691">
    <property type="term" value="P:cytokinin biosynthetic process"/>
    <property type="evidence" value="ECO:0000318"/>
    <property type="project" value="GO_Central"/>
</dbReference>
<dbReference type="AlphaFoldDB" id="M1DAG3"/>
<dbReference type="InterPro" id="IPR039657">
    <property type="entry name" value="Dimethylallyltransferase"/>
</dbReference>
<dbReference type="eggNOG" id="KOG1384">
    <property type="taxonomic scope" value="Eukaryota"/>
</dbReference>
<evidence type="ECO:0000256" key="1">
    <source>
        <dbReference type="ARBA" id="ARBA00005842"/>
    </source>
</evidence>
<keyword evidence="7" id="KW-1185">Reference proteome</keyword>
<keyword evidence="3" id="KW-0203">Cytokinin biosynthesis</keyword>
<dbReference type="InParanoid" id="M1DAG3"/>
<evidence type="ECO:0000256" key="4">
    <source>
        <dbReference type="ARBA" id="ARBA00022741"/>
    </source>
</evidence>
<dbReference type="Gramene" id="PGSC0003DMT400085869">
    <property type="protein sequence ID" value="PGSC0003DMT400085869"/>
    <property type="gene ID" value="PGSC0003DMG400035440"/>
</dbReference>
<dbReference type="PaxDb" id="4113-PGSC0003DMT400085869"/>
<dbReference type="PANTHER" id="PTHR11088">
    <property type="entry name" value="TRNA DIMETHYLALLYLTRANSFERASE"/>
    <property type="match status" value="1"/>
</dbReference>
<dbReference type="Gene3D" id="3.40.50.300">
    <property type="entry name" value="P-loop containing nucleotide triphosphate hydrolases"/>
    <property type="match status" value="1"/>
</dbReference>
<keyword evidence="4" id="KW-0547">Nucleotide-binding</keyword>
<comment type="similarity">
    <text evidence="1">Belongs to the IPP transferase family.</text>
</comment>
<dbReference type="GO" id="GO:0006400">
    <property type="term" value="P:tRNA modification"/>
    <property type="evidence" value="ECO:0000318"/>
    <property type="project" value="GO_Central"/>
</dbReference>
<dbReference type="EnsemblPlants" id="PGSC0003DMT400085869">
    <property type="protein sequence ID" value="PGSC0003DMT400085869"/>
    <property type="gene ID" value="PGSC0003DMG400035440"/>
</dbReference>
<keyword evidence="5" id="KW-0067">ATP-binding</keyword>
<dbReference type="InterPro" id="IPR027417">
    <property type="entry name" value="P-loop_NTPase"/>
</dbReference>
<dbReference type="HOGENOM" id="CLU_786200_0_0_1"/>
<reference evidence="7" key="1">
    <citation type="journal article" date="2011" name="Nature">
        <title>Genome sequence and analysis of the tuber crop potato.</title>
        <authorList>
            <consortium name="The Potato Genome Sequencing Consortium"/>
        </authorList>
    </citation>
    <scope>NUCLEOTIDE SEQUENCE [LARGE SCALE GENOMIC DNA]</scope>
    <source>
        <strain evidence="7">cv. DM1-3 516 R44</strain>
    </source>
</reference>
<reference evidence="6" key="2">
    <citation type="submission" date="2015-06" db="UniProtKB">
        <authorList>
            <consortium name="EnsemblPlants"/>
        </authorList>
    </citation>
    <scope>IDENTIFICATION</scope>
    <source>
        <strain evidence="6">DM1-3 516 R44</strain>
    </source>
</reference>
<sequence>MLHAGMVDEVRQIFIPDADYTKEIRQSIDVPEMARYLREEKNIDGDDDSKKMILQASILSIKPKMDTFINNNNKKKVVFIMGSTETEISCFSTDLATRFLGEIINSDKMQVYKGFGIMTNKITHDEKQSVRHYLLGEIELDYDLTVEDFGLKSIVYIDIFLKTQCVPINVGGSNSYIEKLVEDPVFMFKYKYDSCFIWINVEQSVLNHRVDTRVDEMVNAGMVDEVRQIFIPDADYTKGIRWSIGVPEMARYLREDKNIDGDDESKQMILQDSISSFKHPRSEGQTTVRGLCPWIETSFTQPLTQSTVDQHGPSFDPRSIGLTVQVLSIQITLRSIPNLQFSSISGESSFFED</sequence>
<organism evidence="6 7">
    <name type="scientific">Solanum tuberosum</name>
    <name type="common">Potato</name>
    <dbReference type="NCBI Taxonomy" id="4113"/>
    <lineage>
        <taxon>Eukaryota</taxon>
        <taxon>Viridiplantae</taxon>
        <taxon>Streptophyta</taxon>
        <taxon>Embryophyta</taxon>
        <taxon>Tracheophyta</taxon>
        <taxon>Spermatophyta</taxon>
        <taxon>Magnoliopsida</taxon>
        <taxon>eudicotyledons</taxon>
        <taxon>Gunneridae</taxon>
        <taxon>Pentapetalae</taxon>
        <taxon>asterids</taxon>
        <taxon>lamiids</taxon>
        <taxon>Solanales</taxon>
        <taxon>Solanaceae</taxon>
        <taxon>Solanoideae</taxon>
        <taxon>Solaneae</taxon>
        <taxon>Solanum</taxon>
    </lineage>
</organism>
<dbReference type="PANTHER" id="PTHR11088:SF73">
    <property type="entry name" value="PHOSPHORIBULOKINASE_URIDINE KINASE DOMAIN-CONTAINING PROTEIN"/>
    <property type="match status" value="1"/>
</dbReference>
<dbReference type="SMR" id="M1DAG3"/>
<dbReference type="GO" id="GO:0005524">
    <property type="term" value="F:ATP binding"/>
    <property type="evidence" value="ECO:0007669"/>
    <property type="project" value="UniProtKB-KW"/>
</dbReference>
<name>M1DAG3_SOLTU</name>
<evidence type="ECO:0000256" key="5">
    <source>
        <dbReference type="ARBA" id="ARBA00022840"/>
    </source>
</evidence>
<keyword evidence="2" id="KW-0808">Transferase</keyword>
<dbReference type="Proteomes" id="UP000011115">
    <property type="component" value="Unassembled WGS sequence"/>
</dbReference>
<proteinExistence type="inferred from homology"/>
<dbReference type="Gene3D" id="1.10.287.890">
    <property type="entry name" value="Crystal structure of tRNA isopentenylpyrophosphate transferase (bh2366) domain"/>
    <property type="match status" value="2"/>
</dbReference>
<accession>M1DAG3</accession>